<comment type="similarity">
    <text evidence="1">Belongs to the ABC transporter superfamily. ABCG family. Eye pigment precursor importer (TC 3.A.1.204) subfamily.</text>
</comment>
<feature type="non-terminal residue" evidence="4">
    <location>
        <position position="1"/>
    </location>
</feature>
<dbReference type="PANTHER" id="PTHR48042:SF8">
    <property type="entry name" value="ABC-2 TYPE TRANSPORTER TRANSMEMBRANE DOMAIN-CONTAINING PROTEIN"/>
    <property type="match status" value="1"/>
</dbReference>
<proteinExistence type="inferred from homology"/>
<gene>
    <name evidence="4" type="ORF">L195_g056280</name>
</gene>
<keyword evidence="2" id="KW-0813">Transport</keyword>
<dbReference type="ExpressionAtlas" id="A0A2K3KQU2">
    <property type="expression patterns" value="baseline"/>
</dbReference>
<feature type="domain" description="ABC transporter" evidence="3">
    <location>
        <begin position="1"/>
        <end position="93"/>
    </location>
</feature>
<dbReference type="PANTHER" id="PTHR48042">
    <property type="entry name" value="ABC TRANSPORTER G FAMILY MEMBER 11"/>
    <property type="match status" value="1"/>
</dbReference>
<dbReference type="InterPro" id="IPR003439">
    <property type="entry name" value="ABC_transporter-like_ATP-bd"/>
</dbReference>
<dbReference type="InterPro" id="IPR052215">
    <property type="entry name" value="Plant_ABCG"/>
</dbReference>
<dbReference type="EMBL" id="ASHM01106046">
    <property type="protein sequence ID" value="PNX68641.1"/>
    <property type="molecule type" value="Genomic_DNA"/>
</dbReference>
<evidence type="ECO:0000313" key="4">
    <source>
        <dbReference type="EMBL" id="PNX68641.1"/>
    </source>
</evidence>
<dbReference type="Pfam" id="PF00005">
    <property type="entry name" value="ABC_tran"/>
    <property type="match status" value="1"/>
</dbReference>
<sequence>SYLAQEDCFLGTLTVRETLTYSAHLRLPANMTKFEIDNVVTKTIAEMGLEDIEDSRIGNWHLRGISNGEKRRLSIGIELLTQPQIMFLDEPTSGLDSAAAFYVVSSLRRIAHDGRIVIFSIHQPSDEVFNLFDDLIILAGGETVYFGEITMALKVKLKIISKIYHYFQ</sequence>
<evidence type="ECO:0000313" key="5">
    <source>
        <dbReference type="Proteomes" id="UP000236291"/>
    </source>
</evidence>
<dbReference type="Proteomes" id="UP000236291">
    <property type="component" value="Unassembled WGS sequence"/>
</dbReference>
<dbReference type="SUPFAM" id="SSF52540">
    <property type="entry name" value="P-loop containing nucleoside triphosphate hydrolases"/>
    <property type="match status" value="1"/>
</dbReference>
<dbReference type="STRING" id="57577.A0A2K3KQU2"/>
<evidence type="ECO:0000259" key="3">
    <source>
        <dbReference type="Pfam" id="PF00005"/>
    </source>
</evidence>
<reference evidence="4 5" key="1">
    <citation type="journal article" date="2014" name="Am. J. Bot.">
        <title>Genome assembly and annotation for red clover (Trifolium pratense; Fabaceae).</title>
        <authorList>
            <person name="Istvanek J."/>
            <person name="Jaros M."/>
            <person name="Krenek A."/>
            <person name="Repkova J."/>
        </authorList>
    </citation>
    <scope>NUCLEOTIDE SEQUENCE [LARGE SCALE GENOMIC DNA]</scope>
    <source>
        <strain evidence="5">cv. Tatra</strain>
        <tissue evidence="4">Young leaves</tissue>
    </source>
</reference>
<accession>A0A2K3KQU2</accession>
<dbReference type="GO" id="GO:0016887">
    <property type="term" value="F:ATP hydrolysis activity"/>
    <property type="evidence" value="ECO:0007669"/>
    <property type="project" value="InterPro"/>
</dbReference>
<evidence type="ECO:0000256" key="2">
    <source>
        <dbReference type="ARBA" id="ARBA00022448"/>
    </source>
</evidence>
<dbReference type="GO" id="GO:0005524">
    <property type="term" value="F:ATP binding"/>
    <property type="evidence" value="ECO:0007669"/>
    <property type="project" value="InterPro"/>
</dbReference>
<reference evidence="4 5" key="2">
    <citation type="journal article" date="2017" name="Front. Plant Sci.">
        <title>Gene Classification and Mining of Molecular Markers Useful in Red Clover (Trifolium pratense) Breeding.</title>
        <authorList>
            <person name="Istvanek J."/>
            <person name="Dluhosova J."/>
            <person name="Dluhos P."/>
            <person name="Patkova L."/>
            <person name="Nedelnik J."/>
            <person name="Repkova J."/>
        </authorList>
    </citation>
    <scope>NUCLEOTIDE SEQUENCE [LARGE SCALE GENOMIC DNA]</scope>
    <source>
        <strain evidence="5">cv. Tatra</strain>
        <tissue evidence="4">Young leaves</tissue>
    </source>
</reference>
<dbReference type="Gene3D" id="3.40.50.300">
    <property type="entry name" value="P-loop containing nucleotide triphosphate hydrolases"/>
    <property type="match status" value="1"/>
</dbReference>
<comment type="caution">
    <text evidence="4">The sequence shown here is derived from an EMBL/GenBank/DDBJ whole genome shotgun (WGS) entry which is preliminary data.</text>
</comment>
<organism evidence="4 5">
    <name type="scientific">Trifolium pratense</name>
    <name type="common">Red clover</name>
    <dbReference type="NCBI Taxonomy" id="57577"/>
    <lineage>
        <taxon>Eukaryota</taxon>
        <taxon>Viridiplantae</taxon>
        <taxon>Streptophyta</taxon>
        <taxon>Embryophyta</taxon>
        <taxon>Tracheophyta</taxon>
        <taxon>Spermatophyta</taxon>
        <taxon>Magnoliopsida</taxon>
        <taxon>eudicotyledons</taxon>
        <taxon>Gunneridae</taxon>
        <taxon>Pentapetalae</taxon>
        <taxon>rosids</taxon>
        <taxon>fabids</taxon>
        <taxon>Fabales</taxon>
        <taxon>Fabaceae</taxon>
        <taxon>Papilionoideae</taxon>
        <taxon>50 kb inversion clade</taxon>
        <taxon>NPAAA clade</taxon>
        <taxon>Hologalegina</taxon>
        <taxon>IRL clade</taxon>
        <taxon>Trifolieae</taxon>
        <taxon>Trifolium</taxon>
    </lineage>
</organism>
<dbReference type="AlphaFoldDB" id="A0A2K3KQU2"/>
<protein>
    <submittedName>
        <fullName evidence="4">ABC transporter G family member 15-like protein</fullName>
    </submittedName>
</protein>
<dbReference type="InterPro" id="IPR027417">
    <property type="entry name" value="P-loop_NTPase"/>
</dbReference>
<name>A0A2K3KQU2_TRIPR</name>
<evidence type="ECO:0000256" key="1">
    <source>
        <dbReference type="ARBA" id="ARBA00005814"/>
    </source>
</evidence>